<keyword evidence="1" id="KW-0479">Metal-binding</keyword>
<feature type="region of interest" description="Disordered" evidence="5">
    <location>
        <begin position="94"/>
        <end position="122"/>
    </location>
</feature>
<dbReference type="Proteomes" id="UP000886885">
    <property type="component" value="Chromosome 5A"/>
</dbReference>
<gene>
    <name evidence="8" type="ORF">POTOM_019550</name>
</gene>
<dbReference type="InterPro" id="IPR001965">
    <property type="entry name" value="Znf_PHD"/>
</dbReference>
<evidence type="ECO:0000259" key="7">
    <source>
        <dbReference type="PROSITE" id="PS51805"/>
    </source>
</evidence>
<evidence type="ECO:0000256" key="3">
    <source>
        <dbReference type="ARBA" id="ARBA00022833"/>
    </source>
</evidence>
<feature type="domain" description="PHD-type" evidence="7">
    <location>
        <begin position="1238"/>
        <end position="1347"/>
    </location>
</feature>
<evidence type="ECO:0000313" key="9">
    <source>
        <dbReference type="Proteomes" id="UP000886885"/>
    </source>
</evidence>
<accession>A0A8X8D393</accession>
<dbReference type="InterPro" id="IPR050701">
    <property type="entry name" value="Histone_Mod_Regulator"/>
</dbReference>
<dbReference type="PROSITE" id="PS01359">
    <property type="entry name" value="ZF_PHD_1"/>
    <property type="match status" value="1"/>
</dbReference>
<dbReference type="Pfam" id="PF13831">
    <property type="entry name" value="PHD_2"/>
    <property type="match status" value="2"/>
</dbReference>
<reference evidence="8" key="1">
    <citation type="journal article" date="2020" name="bioRxiv">
        <title>Hybrid origin of Populus tomentosa Carr. identified through genome sequencing and phylogenomic analysis.</title>
        <authorList>
            <person name="An X."/>
            <person name="Gao K."/>
            <person name="Chen Z."/>
            <person name="Li J."/>
            <person name="Yang X."/>
            <person name="Yang X."/>
            <person name="Zhou J."/>
            <person name="Guo T."/>
            <person name="Zhao T."/>
            <person name="Huang S."/>
            <person name="Miao D."/>
            <person name="Khan W.U."/>
            <person name="Rao P."/>
            <person name="Ye M."/>
            <person name="Lei B."/>
            <person name="Liao W."/>
            <person name="Wang J."/>
            <person name="Ji L."/>
            <person name="Li Y."/>
            <person name="Guo B."/>
            <person name="Mustafa N.S."/>
            <person name="Li S."/>
            <person name="Yun Q."/>
            <person name="Keller S.R."/>
            <person name="Mao J."/>
            <person name="Zhang R."/>
            <person name="Strauss S.H."/>
        </authorList>
    </citation>
    <scope>NUCLEOTIDE SEQUENCE</scope>
    <source>
        <strain evidence="8">GM15</strain>
        <tissue evidence="8">Leaf</tissue>
    </source>
</reference>
<name>A0A8X8D393_POPTO</name>
<evidence type="ECO:0000259" key="6">
    <source>
        <dbReference type="PROSITE" id="PS50016"/>
    </source>
</evidence>
<dbReference type="SMART" id="SM00249">
    <property type="entry name" value="PHD"/>
    <property type="match status" value="4"/>
</dbReference>
<dbReference type="Pfam" id="PF13832">
    <property type="entry name" value="zf-HC5HC2H_2"/>
    <property type="match status" value="2"/>
</dbReference>
<organism evidence="8 9">
    <name type="scientific">Populus tomentosa</name>
    <name type="common">Chinese white poplar</name>
    <dbReference type="NCBI Taxonomy" id="118781"/>
    <lineage>
        <taxon>Eukaryota</taxon>
        <taxon>Viridiplantae</taxon>
        <taxon>Streptophyta</taxon>
        <taxon>Embryophyta</taxon>
        <taxon>Tracheophyta</taxon>
        <taxon>Spermatophyta</taxon>
        <taxon>Magnoliopsida</taxon>
        <taxon>eudicotyledons</taxon>
        <taxon>Gunneridae</taxon>
        <taxon>Pentapetalae</taxon>
        <taxon>rosids</taxon>
        <taxon>fabids</taxon>
        <taxon>Malpighiales</taxon>
        <taxon>Salicaceae</taxon>
        <taxon>Saliceae</taxon>
        <taxon>Populus</taxon>
    </lineage>
</organism>
<dbReference type="PANTHER" id="PTHR13793">
    <property type="entry name" value="PHD FINGER PROTEINS"/>
    <property type="match status" value="1"/>
</dbReference>
<protein>
    <recommendedName>
        <fullName evidence="10">PHD finger family protein</fullName>
    </recommendedName>
</protein>
<dbReference type="GO" id="GO:0005634">
    <property type="term" value="C:nucleus"/>
    <property type="evidence" value="ECO:0007669"/>
    <property type="project" value="UniProtKB-ARBA"/>
</dbReference>
<dbReference type="GO" id="GO:0006357">
    <property type="term" value="P:regulation of transcription by RNA polymerase II"/>
    <property type="evidence" value="ECO:0007669"/>
    <property type="project" value="TreeGrafter"/>
</dbReference>
<feature type="compositionally biased region" description="Gly residues" evidence="5">
    <location>
        <begin position="1"/>
        <end position="12"/>
    </location>
</feature>
<evidence type="ECO:0000256" key="2">
    <source>
        <dbReference type="ARBA" id="ARBA00022771"/>
    </source>
</evidence>
<evidence type="ECO:0000256" key="1">
    <source>
        <dbReference type="ARBA" id="ARBA00022723"/>
    </source>
</evidence>
<feature type="region of interest" description="Disordered" evidence="5">
    <location>
        <begin position="1"/>
        <end position="46"/>
    </location>
</feature>
<feature type="domain" description="PHD-type" evidence="6">
    <location>
        <begin position="313"/>
        <end position="364"/>
    </location>
</feature>
<proteinExistence type="predicted"/>
<feature type="domain" description="PHD-type" evidence="6">
    <location>
        <begin position="1171"/>
        <end position="1220"/>
    </location>
</feature>
<sequence>MMGRGPDGGCGTGERSYRPISRVPASNSLKKESEIPQPKVKNSNPLEVDFFSQAHKVLSVRSPFDAAENASGSSVSSFPSASTLPSNLASLLRQSNGSRKRHKRSHSGADKKSSSRASEGSKRGNIWVETEDYFRELTLPDIDDLFELSSLFNSLGYSKCFYIPYIGNEKTERIETIVTNVKTGENVNGKFEESETNEQTDTRANVENANDNFEMDCMGGNGNGLVLKDEVNQEDEQLMEIDIVTQSDGAVCLPQEKAKTCSVSDLSSSVEWLLGCRNRDILTSEKPSKKRKLLGSDAGLEKVLVGCPCEGNLSLCDFCCKSETGNDSNRLIVCSSCKVAVHLKCYGVQGDVSESWLCSWCKQKSDGNDLAKQSCVLCPKQGGALKPVDVDNGKSVPDFVHLFCSQWMPEVYIEDLAKMEPIMNVSGIKETRRKLVCNVCKVKCGTCVRCSHAEPVSNAAYKSIDKMWGLFFVPDSTLESILHGTCRTAFHPICAREARHRMEVWGKYGTDNVELRAFCSKHTELPNDRDTHQLGEAFVSASHDCSVASHNPSTLQMDKQRKLNIGQNGDKLAVHTETSDTNSGKPGDGELWEIGLFDSRSNAEPLSESVDVDKLIDIGIFERGGYEGASTDSRNLLLILKKLIDQGKVNAEELAMEIGMSPDLINSTLVEVNMVPDFQSKLVKWFQNHVYMASQHKYLKVKLKSMILPKAEIGTADHSDGITISETDITDAVAVKSVPPRRRTKSNIRVLRDNGVICSPKEIFSDNGMLMEDMKVVSQLRGEEPEKSSEASFPDASEKVVLSHCLLDIELMPCPFIRHVKCATFRSFCNDGDKSKQYHLARSGKKQGSTHHLIPDAIQDSLVLHLPKSEGSSDNVSGGSLSEKIEPVYAAIPEKSNSINTDGGVPLYPDVNLVIPNFIKPEEYSNFYVHSCVHEKLSQIQIGMLLQKGISELEGSKDREISHLEASSNPSVFCNHQNKHSKCNDLICNSSEVNLEQLAKAKKMGILKLSPVDEVEGEIIYFQKRLLGNAVARKHFTDNLISKVARHLPQEIDAARGERWDEVLVSQYLCDVREAKKRGRKERRHKEAQAVLAAATAAAAASSRSSSFRKDAFDESACQEKYNTASVRAGISSLLMPRPKEMLSRVAIPRISLEKYSDFVQSVSGFSKDHPRSCDICRRFETILNHILVCSGCKVEVHLDCYRCAKESNGPWHCELCEELLSSRCPGAPVNFWDRANSAECGLCGGITGAFRKSTDGRWVHAFCAEWVFEPTFRRGQVNPVEGMETIAKEINICCVCRHRHGVCIKCSAGHCQTTFHPTCARSAGFYMNVKTLNGKMQHMAYCEKHSLEQKAKTGTQKHGEEEIKSMRQVRGQLERLRLLCERIVRREKIKRELVLCSHSILACKRDQVARSVLVSSPFFPTDVSSESATTSLKGNTDGYKSCGDAVQRSDDVTVDSTISVKHIIKVSLTMDTDQKTDDSSTSQNHFTPKPSERMPFAGKQIPQRQRPSASYNILEEEEWSSKSKHYETFEKELVMTSDEASMKNQKLPKGYFYIPVDCLPKEKQINQDACSGEPLEHDR</sequence>
<evidence type="ECO:0008006" key="10">
    <source>
        <dbReference type="Google" id="ProtNLM"/>
    </source>
</evidence>
<dbReference type="PANTHER" id="PTHR13793:SF107">
    <property type="entry name" value="BROMODOMAIN-CONTAINING PROTEIN HOMOLOG"/>
    <property type="match status" value="1"/>
</dbReference>
<keyword evidence="9" id="KW-1185">Reference proteome</keyword>
<feature type="region of interest" description="Disordered" evidence="5">
    <location>
        <begin position="1474"/>
        <end position="1510"/>
    </location>
</feature>
<evidence type="ECO:0000256" key="4">
    <source>
        <dbReference type="PROSITE-ProRule" id="PRU00146"/>
    </source>
</evidence>
<dbReference type="OrthoDB" id="20839at2759"/>
<keyword evidence="3" id="KW-0862">Zinc</keyword>
<comment type="caution">
    <text evidence="8">The sequence shown here is derived from an EMBL/GenBank/DDBJ whole genome shotgun (WGS) entry which is preliminary data.</text>
</comment>
<feature type="domain" description="PHD-type" evidence="7">
    <location>
        <begin position="372"/>
        <end position="523"/>
    </location>
</feature>
<dbReference type="InterPro" id="IPR034732">
    <property type="entry name" value="EPHD"/>
</dbReference>
<dbReference type="CDD" id="cd15571">
    <property type="entry name" value="ePHD"/>
    <property type="match status" value="1"/>
</dbReference>
<dbReference type="PROSITE" id="PS50016">
    <property type="entry name" value="ZF_PHD_2"/>
    <property type="match status" value="2"/>
</dbReference>
<dbReference type="EMBL" id="JAAWWB010000009">
    <property type="protein sequence ID" value="KAG6776047.1"/>
    <property type="molecule type" value="Genomic_DNA"/>
</dbReference>
<dbReference type="PROSITE" id="PS51805">
    <property type="entry name" value="EPHD"/>
    <property type="match status" value="2"/>
</dbReference>
<dbReference type="InterPro" id="IPR019786">
    <property type="entry name" value="Zinc_finger_PHD-type_CS"/>
</dbReference>
<keyword evidence="2 4" id="KW-0863">Zinc-finger</keyword>
<evidence type="ECO:0000313" key="8">
    <source>
        <dbReference type="EMBL" id="KAG6776047.1"/>
    </source>
</evidence>
<dbReference type="CDD" id="cd15489">
    <property type="entry name" value="PHD_SF"/>
    <property type="match status" value="1"/>
</dbReference>
<dbReference type="GO" id="GO:0008270">
    <property type="term" value="F:zinc ion binding"/>
    <property type="evidence" value="ECO:0007669"/>
    <property type="project" value="UniProtKB-KW"/>
</dbReference>
<evidence type="ECO:0000256" key="5">
    <source>
        <dbReference type="SAM" id="MobiDB-lite"/>
    </source>
</evidence>
<dbReference type="InterPro" id="IPR019787">
    <property type="entry name" value="Znf_PHD-finger"/>
</dbReference>